<feature type="domain" description="NarX-like N-terminal" evidence="7">
    <location>
        <begin position="32"/>
        <end position="125"/>
    </location>
</feature>
<keyword evidence="2 6" id="KW-0812">Transmembrane</keyword>
<proteinExistence type="predicted"/>
<evidence type="ECO:0000256" key="2">
    <source>
        <dbReference type="ARBA" id="ARBA00022692"/>
    </source>
</evidence>
<dbReference type="RefSeq" id="WP_205459264.1">
    <property type="nucleotide sequence ID" value="NZ_JAFHKK010000016.1"/>
</dbReference>
<keyword evidence="5" id="KW-0175">Coiled coil</keyword>
<name>A0ABS2WSS2_9BACT</name>
<feature type="transmembrane region" description="Helical" evidence="6">
    <location>
        <begin position="288"/>
        <end position="311"/>
    </location>
</feature>
<dbReference type="Pfam" id="PF13675">
    <property type="entry name" value="PilJ"/>
    <property type="match status" value="1"/>
</dbReference>
<evidence type="ECO:0000256" key="3">
    <source>
        <dbReference type="ARBA" id="ARBA00022989"/>
    </source>
</evidence>
<evidence type="ECO:0000256" key="6">
    <source>
        <dbReference type="SAM" id="Phobius"/>
    </source>
</evidence>
<evidence type="ECO:0000256" key="4">
    <source>
        <dbReference type="ARBA" id="ARBA00023136"/>
    </source>
</evidence>
<keyword evidence="4 6" id="KW-0472">Membrane</keyword>
<comment type="subcellular location">
    <subcellularLocation>
        <location evidence="1">Membrane</location>
        <topology evidence="1">Multi-pass membrane protein</topology>
    </subcellularLocation>
</comment>
<evidence type="ECO:0000313" key="8">
    <source>
        <dbReference type="EMBL" id="MBN2964713.1"/>
    </source>
</evidence>
<reference evidence="8 9" key="2">
    <citation type="submission" date="2021-02" db="EMBL/GenBank/DDBJ databases">
        <title>Sulfurospirillum tamanensis sp. nov.</title>
        <authorList>
            <person name="Frolova A."/>
            <person name="Merkel A."/>
            <person name="Slobodkin A."/>
        </authorList>
    </citation>
    <scope>NUCLEOTIDE SEQUENCE [LARGE SCALE GENOMIC DNA]</scope>
    <source>
        <strain evidence="8 9">T05b</strain>
    </source>
</reference>
<reference evidence="8 9" key="3">
    <citation type="submission" date="2021-02" db="EMBL/GenBank/DDBJ databases">
        <authorList>
            <person name="Merkel A.Y."/>
        </authorList>
    </citation>
    <scope>NUCLEOTIDE SEQUENCE [LARGE SCALE GENOMIC DNA]</scope>
    <source>
        <strain evidence="8 9">T05b</strain>
    </source>
</reference>
<organism evidence="8 9">
    <name type="scientific">Sulfurospirillum tamanense</name>
    <dbReference type="NCBI Taxonomy" id="2813362"/>
    <lineage>
        <taxon>Bacteria</taxon>
        <taxon>Pseudomonadati</taxon>
        <taxon>Campylobacterota</taxon>
        <taxon>Epsilonproteobacteria</taxon>
        <taxon>Campylobacterales</taxon>
        <taxon>Sulfurospirillaceae</taxon>
        <taxon>Sulfurospirillum</taxon>
    </lineage>
</organism>
<evidence type="ECO:0000256" key="1">
    <source>
        <dbReference type="ARBA" id="ARBA00004141"/>
    </source>
</evidence>
<dbReference type="InterPro" id="IPR029095">
    <property type="entry name" value="NarX-like_N"/>
</dbReference>
<evidence type="ECO:0000313" key="9">
    <source>
        <dbReference type="Proteomes" id="UP000703590"/>
    </source>
</evidence>
<gene>
    <name evidence="8" type="ORF">JWV37_07965</name>
</gene>
<feature type="coiled-coil region" evidence="5">
    <location>
        <begin position="367"/>
        <end position="446"/>
    </location>
</feature>
<evidence type="ECO:0000256" key="5">
    <source>
        <dbReference type="SAM" id="Coils"/>
    </source>
</evidence>
<sequence>MKPSRISTKLRIVGGLLSLMIFLIIGLVVAMNEKSKKDSLIINIAGKQRMLTQKMSKEIFFLRHRDSHDFRQLDGAMELFENNLNDLRFGNSDRGIYAPQNSVIENKLEEVAKGWGPFKEELESVKKGILSVKSDKEVLSKRIELLLNMSDKIVQEMVAKNLEGVYIDLSGRQRMLSQRMGLFIERYLRTDNREDYFLFVNAKALYDETLTMFAQDATIQGHPDVHGAVVHLQQYWGEFETYVTHLLEVERAINASIAYVNRNNVRILDNMDEAVWLYTEHSENKNQLLVNSLFFIGIMAMVVILYTFVLVRDMVSNIDRFVDRAKRLANIEGATPETVSVPEGMETELQEASSYLQAYVGKVSVAMRSSEEAIKRAENSIGELQALAENVEEALRDLVIDEETRKKLGHSMNATEDIAIESTESLMNVSNMLNKLKDNLASLAHNAKQTR</sequence>
<protein>
    <submittedName>
        <fullName evidence="8">Type IV pili methyl-accepting chemotaxis transducer N-terminal domain-containing protein</fullName>
    </submittedName>
</protein>
<accession>A0ABS2WSS2</accession>
<dbReference type="EMBL" id="JAFHKK010000016">
    <property type="protein sequence ID" value="MBN2964713.1"/>
    <property type="molecule type" value="Genomic_DNA"/>
</dbReference>
<feature type="transmembrane region" description="Helical" evidence="6">
    <location>
        <begin position="12"/>
        <end position="31"/>
    </location>
</feature>
<dbReference type="Proteomes" id="UP000703590">
    <property type="component" value="Unassembled WGS sequence"/>
</dbReference>
<keyword evidence="3 6" id="KW-1133">Transmembrane helix</keyword>
<keyword evidence="9" id="KW-1185">Reference proteome</keyword>
<comment type="caution">
    <text evidence="8">The sequence shown here is derived from an EMBL/GenBank/DDBJ whole genome shotgun (WGS) entry which is preliminary data.</text>
</comment>
<evidence type="ECO:0000259" key="7">
    <source>
        <dbReference type="Pfam" id="PF13675"/>
    </source>
</evidence>
<reference evidence="9" key="1">
    <citation type="submission" date="2021-02" db="EMBL/GenBank/DDBJ databases">
        <title>Sulfurospirillum tamanensis sp. nov.</title>
        <authorList>
            <person name="Merkel A.Y."/>
        </authorList>
    </citation>
    <scope>NUCLEOTIDE SEQUENCE [LARGE SCALE GENOMIC DNA]</scope>
    <source>
        <strain evidence="9">T05b</strain>
    </source>
</reference>